<dbReference type="Proteomes" id="UP000198356">
    <property type="component" value="Unassembled WGS sequence"/>
</dbReference>
<dbReference type="Pfam" id="PF02585">
    <property type="entry name" value="PIG-L"/>
    <property type="match status" value="1"/>
</dbReference>
<dbReference type="Gene3D" id="3.40.50.10320">
    <property type="entry name" value="LmbE-like"/>
    <property type="match status" value="1"/>
</dbReference>
<proteinExistence type="predicted"/>
<dbReference type="AlphaFoldDB" id="A0A239H350"/>
<reference evidence="1 2" key="1">
    <citation type="submission" date="2017-06" db="EMBL/GenBank/DDBJ databases">
        <authorList>
            <person name="Kim H.J."/>
            <person name="Triplett B.A."/>
        </authorList>
    </citation>
    <scope>NUCLEOTIDE SEQUENCE [LARGE SCALE GENOMIC DNA]</scope>
    <source>
        <strain evidence="1 2">DSM 18704</strain>
    </source>
</reference>
<dbReference type="PANTHER" id="PTHR12993">
    <property type="entry name" value="N-ACETYLGLUCOSAMINYL-PHOSPHATIDYLINOSITOL DE-N-ACETYLASE-RELATED"/>
    <property type="match status" value="1"/>
</dbReference>
<dbReference type="InterPro" id="IPR003737">
    <property type="entry name" value="GlcNAc_PI_deacetylase-related"/>
</dbReference>
<accession>A0A239H350</accession>
<dbReference type="InterPro" id="IPR024078">
    <property type="entry name" value="LmbE-like_dom_sf"/>
</dbReference>
<evidence type="ECO:0000313" key="1">
    <source>
        <dbReference type="EMBL" id="SNS74684.1"/>
    </source>
</evidence>
<dbReference type="EMBL" id="FZOU01000002">
    <property type="protein sequence ID" value="SNS74684.1"/>
    <property type="molecule type" value="Genomic_DNA"/>
</dbReference>
<dbReference type="OrthoDB" id="9815144at2"/>
<name>A0A239H350_9BACT</name>
<keyword evidence="2" id="KW-1185">Reference proteome</keyword>
<dbReference type="SUPFAM" id="SSF102588">
    <property type="entry name" value="LmbE-like"/>
    <property type="match status" value="1"/>
</dbReference>
<protein>
    <submittedName>
        <fullName evidence="1">N-acetylglucosaminyl deacetylase, LmbE family</fullName>
    </submittedName>
</protein>
<dbReference type="GO" id="GO:0016811">
    <property type="term" value="F:hydrolase activity, acting on carbon-nitrogen (but not peptide) bonds, in linear amides"/>
    <property type="evidence" value="ECO:0007669"/>
    <property type="project" value="TreeGrafter"/>
</dbReference>
<dbReference type="RefSeq" id="WP_089407678.1">
    <property type="nucleotide sequence ID" value="NZ_FZOU01000002.1"/>
</dbReference>
<evidence type="ECO:0000313" key="2">
    <source>
        <dbReference type="Proteomes" id="UP000198356"/>
    </source>
</evidence>
<organism evidence="1 2">
    <name type="scientific">Granulicella rosea</name>
    <dbReference type="NCBI Taxonomy" id="474952"/>
    <lineage>
        <taxon>Bacteria</taxon>
        <taxon>Pseudomonadati</taxon>
        <taxon>Acidobacteriota</taxon>
        <taxon>Terriglobia</taxon>
        <taxon>Terriglobales</taxon>
        <taxon>Acidobacteriaceae</taxon>
        <taxon>Granulicella</taxon>
    </lineage>
</organism>
<gene>
    <name evidence="1" type="ORF">SAMN05421770_102163</name>
</gene>
<sequence>MGLRLLCIVAHPDDECFAFGGALALAADRGVETTVICLTDGQAATYRGDAASGEELGRMRRQEFVASCQVLGVDHYELLDYQDAQLEFANFSHTAARLVEKIRAFRPHVVLTFGQDGAVNTHPDHTMVSCFTSAAFHWAASAKRFPELGPTHTAARLYFLSTNFFMEGRPTPLPAPWTAALDVRSVLARKQEAFRRHVSQAPLVEQTKSMFERYGKAEFYTLAAATEPQPAEQVTDLFAGLEG</sequence>
<dbReference type="PANTHER" id="PTHR12993:SF11">
    <property type="entry name" value="N-ACETYLGLUCOSAMINYL-PHOSPHATIDYLINOSITOL DE-N-ACETYLASE"/>
    <property type="match status" value="1"/>
</dbReference>